<proteinExistence type="predicted"/>
<dbReference type="Proteomes" id="UP000050920">
    <property type="component" value="Unassembled WGS sequence"/>
</dbReference>
<keyword evidence="3" id="KW-1185">Reference proteome</keyword>
<name>A0A0R2NTU8_9LACO</name>
<protein>
    <submittedName>
        <fullName evidence="2">Uncharacterized protein</fullName>
    </submittedName>
</protein>
<reference evidence="2 3" key="1">
    <citation type="journal article" date="2015" name="Genome Announc.">
        <title>Expanding the biotechnology potential of lactobacilli through comparative genomics of 213 strains and associated genera.</title>
        <authorList>
            <person name="Sun Z."/>
            <person name="Harris H.M."/>
            <person name="McCann A."/>
            <person name="Guo C."/>
            <person name="Argimon S."/>
            <person name="Zhang W."/>
            <person name="Yang X."/>
            <person name="Jeffery I.B."/>
            <person name="Cooney J.C."/>
            <person name="Kagawa T.F."/>
            <person name="Liu W."/>
            <person name="Song Y."/>
            <person name="Salvetti E."/>
            <person name="Wrobel A."/>
            <person name="Rasinkangas P."/>
            <person name="Parkhill J."/>
            <person name="Rea M.C."/>
            <person name="O'Sullivan O."/>
            <person name="Ritari J."/>
            <person name="Douillard F.P."/>
            <person name="Paul Ross R."/>
            <person name="Yang R."/>
            <person name="Briner A.E."/>
            <person name="Felis G.E."/>
            <person name="de Vos W.M."/>
            <person name="Barrangou R."/>
            <person name="Klaenhammer T.R."/>
            <person name="Caufield P.W."/>
            <person name="Cui Y."/>
            <person name="Zhang H."/>
            <person name="O'Toole P.W."/>
        </authorList>
    </citation>
    <scope>NUCLEOTIDE SEQUENCE [LARGE SCALE GENOMIC DNA]</scope>
    <source>
        <strain evidence="2 3">DSM 21115</strain>
    </source>
</reference>
<organism evidence="2 3">
    <name type="scientific">Lactiplantibacillus fabifermentans DSM 21115</name>
    <dbReference type="NCBI Taxonomy" id="1413187"/>
    <lineage>
        <taxon>Bacteria</taxon>
        <taxon>Bacillati</taxon>
        <taxon>Bacillota</taxon>
        <taxon>Bacilli</taxon>
        <taxon>Lactobacillales</taxon>
        <taxon>Lactobacillaceae</taxon>
        <taxon>Lactiplantibacillus</taxon>
    </lineage>
</organism>
<feature type="region of interest" description="Disordered" evidence="1">
    <location>
        <begin position="1"/>
        <end position="20"/>
    </location>
</feature>
<accession>A0A0R2NTU8</accession>
<evidence type="ECO:0000256" key="1">
    <source>
        <dbReference type="SAM" id="MobiDB-lite"/>
    </source>
</evidence>
<evidence type="ECO:0000313" key="3">
    <source>
        <dbReference type="Proteomes" id="UP000050920"/>
    </source>
</evidence>
<sequence length="57" mass="5741">MAAAQTPAATPAPPLSQPKTLTKGCDTVGLSLASGSCGGAIVNRWWTGLYGVRLAII</sequence>
<comment type="caution">
    <text evidence="2">The sequence shown here is derived from an EMBL/GenBank/DDBJ whole genome shotgun (WGS) entry which is preliminary data.</text>
</comment>
<evidence type="ECO:0000313" key="2">
    <source>
        <dbReference type="EMBL" id="KRO29089.1"/>
    </source>
</evidence>
<dbReference type="AlphaFoldDB" id="A0A0R2NTU8"/>
<dbReference type="EMBL" id="AYGX02000019">
    <property type="protein sequence ID" value="KRO29089.1"/>
    <property type="molecule type" value="Genomic_DNA"/>
</dbReference>
<gene>
    <name evidence="2" type="ORF">DY78_GL001498</name>
</gene>